<keyword evidence="8" id="KW-1185">Reference proteome</keyword>
<dbReference type="AlphaFoldDB" id="A0A897MLR6"/>
<keyword evidence="5" id="KW-1133">Transmembrane helix</keyword>
<dbReference type="RefSeq" id="WP_238477201.1">
    <property type="nucleotide sequence ID" value="NZ_CP064786.1"/>
</dbReference>
<keyword evidence="1" id="KW-0378">Hydrolase</keyword>
<evidence type="ECO:0000256" key="2">
    <source>
        <dbReference type="ARBA" id="ARBA00022963"/>
    </source>
</evidence>
<dbReference type="GeneID" id="70685308"/>
<evidence type="ECO:0000256" key="4">
    <source>
        <dbReference type="SAM" id="MobiDB-lite"/>
    </source>
</evidence>
<name>A0A897MLR6_9EURY</name>
<dbReference type="EMBL" id="CP064786">
    <property type="protein sequence ID" value="QSG03140.1"/>
    <property type="molecule type" value="Genomic_DNA"/>
</dbReference>
<dbReference type="KEGG" id="hara:AArcS_1933"/>
<dbReference type="InterPro" id="IPR001736">
    <property type="entry name" value="PLipase_D/transphosphatidylase"/>
</dbReference>
<dbReference type="SMART" id="SM00155">
    <property type="entry name" value="PLDc"/>
    <property type="match status" value="2"/>
</dbReference>
<dbReference type="Gene3D" id="3.30.870.10">
    <property type="entry name" value="Endonuclease Chain A"/>
    <property type="match status" value="2"/>
</dbReference>
<dbReference type="GO" id="GO:0016891">
    <property type="term" value="F:RNA endonuclease activity producing 5'-phosphomonoesters, hydrolytic mechanism"/>
    <property type="evidence" value="ECO:0007669"/>
    <property type="project" value="TreeGrafter"/>
</dbReference>
<evidence type="ECO:0000313" key="7">
    <source>
        <dbReference type="EMBL" id="QSG03140.1"/>
    </source>
</evidence>
<dbReference type="CDD" id="cd09128">
    <property type="entry name" value="PLDc_unchar1_2"/>
    <property type="match status" value="1"/>
</dbReference>
<reference evidence="7" key="1">
    <citation type="submission" date="2020-11" db="EMBL/GenBank/DDBJ databases">
        <title>Carbohydrate-dependent, anaerobic sulfur respiration: A novel catabolism in halophilic archaea.</title>
        <authorList>
            <person name="Sorokin D.Y."/>
            <person name="Messina E."/>
            <person name="Smedile F."/>
            <person name="La Cono V."/>
            <person name="Hallsworth J.E."/>
            <person name="Yakimov M.M."/>
        </authorList>
    </citation>
    <scope>NUCLEOTIDE SEQUENCE</scope>
    <source>
        <strain evidence="7">AArc-S</strain>
    </source>
</reference>
<dbReference type="PANTHER" id="PTHR43856">
    <property type="entry name" value="CARDIOLIPIN HYDROLASE"/>
    <property type="match status" value="1"/>
</dbReference>
<dbReference type="PANTHER" id="PTHR43856:SF1">
    <property type="entry name" value="MITOCHONDRIAL CARDIOLIPIN HYDROLASE"/>
    <property type="match status" value="1"/>
</dbReference>
<protein>
    <submittedName>
        <fullName evidence="7">Phosphatidylserine/phosphatidylglycerophosphate/ cardiolipin synthase or related enzyme</fullName>
    </submittedName>
</protein>
<feature type="region of interest" description="Disordered" evidence="4">
    <location>
        <begin position="33"/>
        <end position="53"/>
    </location>
</feature>
<keyword evidence="5" id="KW-0472">Membrane</keyword>
<organism evidence="7 8">
    <name type="scientific">Natranaeroarchaeum sulfidigenes</name>
    <dbReference type="NCBI Taxonomy" id="2784880"/>
    <lineage>
        <taxon>Archaea</taxon>
        <taxon>Methanobacteriati</taxon>
        <taxon>Methanobacteriota</taxon>
        <taxon>Stenosarchaea group</taxon>
        <taxon>Halobacteria</taxon>
        <taxon>Halobacteriales</taxon>
        <taxon>Natronoarchaeaceae</taxon>
        <taxon>Natranaeroarchaeum</taxon>
    </lineage>
</organism>
<evidence type="ECO:0000259" key="6">
    <source>
        <dbReference type="PROSITE" id="PS50035"/>
    </source>
</evidence>
<dbReference type="SUPFAM" id="SSF56024">
    <property type="entry name" value="Phospholipase D/nuclease"/>
    <property type="match status" value="2"/>
</dbReference>
<dbReference type="Pfam" id="PF13091">
    <property type="entry name" value="PLDc_2"/>
    <property type="match status" value="2"/>
</dbReference>
<gene>
    <name evidence="7" type="primary">cls</name>
    <name evidence="7" type="ORF">AArcS_1933</name>
</gene>
<feature type="domain" description="PLD phosphodiesterase" evidence="6">
    <location>
        <begin position="469"/>
        <end position="496"/>
    </location>
</feature>
<proteinExistence type="predicted"/>
<evidence type="ECO:0000256" key="3">
    <source>
        <dbReference type="ARBA" id="ARBA00023098"/>
    </source>
</evidence>
<dbReference type="PROSITE" id="PS50035">
    <property type="entry name" value="PLD"/>
    <property type="match status" value="1"/>
</dbReference>
<dbReference type="InterPro" id="IPR025202">
    <property type="entry name" value="PLD-like_dom"/>
</dbReference>
<evidence type="ECO:0000313" key="8">
    <source>
        <dbReference type="Proteomes" id="UP000663586"/>
    </source>
</evidence>
<dbReference type="InterPro" id="IPR051406">
    <property type="entry name" value="PLD_domain"/>
</dbReference>
<feature type="transmembrane region" description="Helical" evidence="5">
    <location>
        <begin position="527"/>
        <end position="550"/>
    </location>
</feature>
<keyword evidence="2" id="KW-0442">Lipid degradation</keyword>
<dbReference type="GO" id="GO:0016042">
    <property type="term" value="P:lipid catabolic process"/>
    <property type="evidence" value="ECO:0007669"/>
    <property type="project" value="UniProtKB-KW"/>
</dbReference>
<keyword evidence="3" id="KW-0443">Lipid metabolism</keyword>
<accession>A0A897MLR6</accession>
<keyword evidence="5" id="KW-0812">Transmembrane</keyword>
<evidence type="ECO:0000256" key="1">
    <source>
        <dbReference type="ARBA" id="ARBA00022801"/>
    </source>
</evidence>
<sequence>MSTTERRRYTLAATLVALLLIGGTLGITTVSAASDLDPHEPSHTGNTTESGEPRIIELYPSPVAHGNVGEFVTIEFPTETEPNGWTLHDDGRQTAHLPSDALEGTVALSHEPAETRQHTDHDVYPLDGHIQFAEDGETVTLKRNGSVVDSVTYDRAAEAELWERTEDGTGSWSPIEATDIAPATTKNTDATAFVLPDAPEASVELIERADERIMLAAYTYSDARVTDALIAAHERGVDTRVAVEASPVGGTGERSVDQLDELTAAGVDVVAFGGDHARYRFHHGKFAVADDEALVMTENWKPSGAGGQANRGWGVVTHDAETANAIADVFEADLDASDSLQWDEYGETVDPVEEPKTEGRYPAEFDSSRLAVEETTVLTAPDNAEPEIRREIEDADESILLTQVSIGGHDDPLLQEAIEAAHRGVELRILLSSAWYTDDENAELQEWLNELADTEDIDIEVQVADPGDRYERLHTKGVIIDDETVILGSINWNTHSLRENRELALVLEGDEVAEYYTRVFNSDWAGIVWRFPVGLGAVLVAGTTGAVIIAHRRVEFA</sequence>
<dbReference type="Proteomes" id="UP000663586">
    <property type="component" value="Chromosome"/>
</dbReference>
<evidence type="ECO:0000256" key="5">
    <source>
        <dbReference type="SAM" id="Phobius"/>
    </source>
</evidence>